<keyword evidence="9" id="KW-1185">Reference proteome</keyword>
<gene>
    <name evidence="8" type="ORF">O3M35_011540</name>
</gene>
<evidence type="ECO:0000313" key="9">
    <source>
        <dbReference type="Proteomes" id="UP001461498"/>
    </source>
</evidence>
<comment type="caution">
    <text evidence="8">The sequence shown here is derived from an EMBL/GenBank/DDBJ whole genome shotgun (WGS) entry which is preliminary data.</text>
</comment>
<dbReference type="GO" id="GO:0003723">
    <property type="term" value="F:RNA binding"/>
    <property type="evidence" value="ECO:0007669"/>
    <property type="project" value="InterPro"/>
</dbReference>
<proteinExistence type="predicted"/>
<accession>A0AAW1D3B5</accession>
<dbReference type="InterPro" id="IPR036096">
    <property type="entry name" value="Ataxin_AXH_dom_sf"/>
</dbReference>
<keyword evidence="4" id="KW-0238">DNA-binding</keyword>
<dbReference type="PANTHER" id="PTHR13392:SF13">
    <property type="entry name" value="AXH DOMAIN-CONTAINING PROTEIN"/>
    <property type="match status" value="1"/>
</dbReference>
<keyword evidence="3" id="KW-0805">Transcription regulation</keyword>
<dbReference type="SUPFAM" id="SSF102031">
    <property type="entry name" value="AXH domain"/>
    <property type="match status" value="1"/>
</dbReference>
<evidence type="ECO:0000256" key="1">
    <source>
        <dbReference type="ARBA" id="ARBA00004123"/>
    </source>
</evidence>
<dbReference type="GO" id="GO:0003677">
    <property type="term" value="F:DNA binding"/>
    <property type="evidence" value="ECO:0007669"/>
    <property type="project" value="UniProtKB-KW"/>
</dbReference>
<organism evidence="8 9">
    <name type="scientific">Rhynocoris fuscipes</name>
    <dbReference type="NCBI Taxonomy" id="488301"/>
    <lineage>
        <taxon>Eukaryota</taxon>
        <taxon>Metazoa</taxon>
        <taxon>Ecdysozoa</taxon>
        <taxon>Arthropoda</taxon>
        <taxon>Hexapoda</taxon>
        <taxon>Insecta</taxon>
        <taxon>Pterygota</taxon>
        <taxon>Neoptera</taxon>
        <taxon>Paraneoptera</taxon>
        <taxon>Hemiptera</taxon>
        <taxon>Heteroptera</taxon>
        <taxon>Panheteroptera</taxon>
        <taxon>Cimicomorpha</taxon>
        <taxon>Reduviidae</taxon>
        <taxon>Harpactorinae</taxon>
        <taxon>Harpactorini</taxon>
        <taxon>Rhynocoris</taxon>
    </lineage>
</organism>
<keyword evidence="2" id="KW-0678">Repressor</keyword>
<comment type="subcellular location">
    <subcellularLocation>
        <location evidence="1">Nucleus</location>
    </subcellularLocation>
</comment>
<evidence type="ECO:0000256" key="3">
    <source>
        <dbReference type="ARBA" id="ARBA00023015"/>
    </source>
</evidence>
<dbReference type="InterPro" id="IPR043404">
    <property type="entry name" value="ATAXIN1-like"/>
</dbReference>
<dbReference type="EMBL" id="JAPXFL010000008">
    <property type="protein sequence ID" value="KAK9502845.1"/>
    <property type="molecule type" value="Genomic_DNA"/>
</dbReference>
<feature type="domain" description="AXH" evidence="7">
    <location>
        <begin position="141"/>
        <end position="228"/>
    </location>
</feature>
<keyword evidence="6" id="KW-0539">Nucleus</keyword>
<dbReference type="PROSITE" id="PS51148">
    <property type="entry name" value="AXH"/>
    <property type="match status" value="1"/>
</dbReference>
<dbReference type="InterPro" id="IPR003652">
    <property type="entry name" value="Ataxin_AXH_dom"/>
</dbReference>
<reference evidence="8 9" key="1">
    <citation type="submission" date="2022-12" db="EMBL/GenBank/DDBJ databases">
        <title>Chromosome-level genome assembly of true bugs.</title>
        <authorList>
            <person name="Ma L."/>
            <person name="Li H."/>
        </authorList>
    </citation>
    <scope>NUCLEOTIDE SEQUENCE [LARGE SCALE GENOMIC DNA]</scope>
    <source>
        <strain evidence="8">Lab_2022b</strain>
    </source>
</reference>
<protein>
    <recommendedName>
        <fullName evidence="7">AXH domain-containing protein</fullName>
    </recommendedName>
</protein>
<dbReference type="GO" id="GO:0006355">
    <property type="term" value="P:regulation of DNA-templated transcription"/>
    <property type="evidence" value="ECO:0007669"/>
    <property type="project" value="InterPro"/>
</dbReference>
<name>A0AAW1D3B5_9HEMI</name>
<evidence type="ECO:0000256" key="6">
    <source>
        <dbReference type="ARBA" id="ARBA00023242"/>
    </source>
</evidence>
<dbReference type="Proteomes" id="UP001461498">
    <property type="component" value="Unassembled WGS sequence"/>
</dbReference>
<evidence type="ECO:0000256" key="5">
    <source>
        <dbReference type="ARBA" id="ARBA00023163"/>
    </source>
</evidence>
<evidence type="ECO:0000259" key="7">
    <source>
        <dbReference type="PROSITE" id="PS51148"/>
    </source>
</evidence>
<dbReference type="PANTHER" id="PTHR13392">
    <property type="entry name" value="ATAXIN 1"/>
    <property type="match status" value="1"/>
</dbReference>
<dbReference type="AlphaFoldDB" id="A0AAW1D3B5"/>
<sequence>MISSGGAVVDGTRASHVAPALSFPPHHPLYPTTVPEFLRPPLPPRYRHPAVAARTTLTKDEDDYSSYRLYPYPYPYPPYLYPLVRPLDFSYTSPPQSPLVNPQSANITRTAPAPLSSSSLSLTTTATTIGAAKEPLKSRLLRKRSRAGPSTSFARGSLIRLASGELRRVEEMRTEDFITSAESCPALRLDPSTVVRIDSPPDSPTAVLTLSYGQNRSQVTILLLSNLN</sequence>
<dbReference type="Pfam" id="PF08517">
    <property type="entry name" value="AXH"/>
    <property type="match status" value="1"/>
</dbReference>
<dbReference type="GO" id="GO:0005634">
    <property type="term" value="C:nucleus"/>
    <property type="evidence" value="ECO:0007669"/>
    <property type="project" value="UniProtKB-SubCell"/>
</dbReference>
<evidence type="ECO:0000256" key="2">
    <source>
        <dbReference type="ARBA" id="ARBA00022491"/>
    </source>
</evidence>
<dbReference type="SMART" id="SM00536">
    <property type="entry name" value="AXH"/>
    <property type="match status" value="1"/>
</dbReference>
<keyword evidence="5" id="KW-0804">Transcription</keyword>
<evidence type="ECO:0000256" key="4">
    <source>
        <dbReference type="ARBA" id="ARBA00023125"/>
    </source>
</evidence>
<evidence type="ECO:0000313" key="8">
    <source>
        <dbReference type="EMBL" id="KAK9502845.1"/>
    </source>
</evidence>